<dbReference type="Proteomes" id="UP000214720">
    <property type="component" value="Unassembled WGS sequence"/>
</dbReference>
<dbReference type="EMBL" id="MTHB01000158">
    <property type="protein sequence ID" value="OXC76012.1"/>
    <property type="molecule type" value="Genomic_DNA"/>
</dbReference>
<comment type="caution">
    <text evidence="1">The sequence shown here is derived from an EMBL/GenBank/DDBJ whole genome shotgun (WGS) entry which is preliminary data.</text>
</comment>
<protein>
    <submittedName>
        <fullName evidence="1">Uncharacterized protein</fullName>
    </submittedName>
</protein>
<gene>
    <name evidence="1" type="ORF">BSU04_24170</name>
</gene>
<dbReference type="AlphaFoldDB" id="A0A226WXW7"/>
<accession>A0A226WXW7</accession>
<name>A0A226WXW7_CABSO</name>
<reference evidence="2" key="1">
    <citation type="submission" date="2017-01" db="EMBL/GenBank/DDBJ databases">
        <title>Genome Analysis of Deinococcus marmoris KOPRI26562.</title>
        <authorList>
            <person name="Kim J.H."/>
            <person name="Oh H.-M."/>
        </authorList>
    </citation>
    <scope>NUCLEOTIDE SEQUENCE [LARGE SCALE GENOMIC DNA]</scope>
    <source>
        <strain evidence="2">PAMC 26633</strain>
    </source>
</reference>
<proteinExistence type="predicted"/>
<organism evidence="1 2">
    <name type="scientific">Caballeronia sordidicola</name>
    <name type="common">Burkholderia sordidicola</name>
    <dbReference type="NCBI Taxonomy" id="196367"/>
    <lineage>
        <taxon>Bacteria</taxon>
        <taxon>Pseudomonadati</taxon>
        <taxon>Pseudomonadota</taxon>
        <taxon>Betaproteobacteria</taxon>
        <taxon>Burkholderiales</taxon>
        <taxon>Burkholderiaceae</taxon>
        <taxon>Caballeronia</taxon>
    </lineage>
</organism>
<evidence type="ECO:0000313" key="2">
    <source>
        <dbReference type="Proteomes" id="UP000214720"/>
    </source>
</evidence>
<sequence length="37" mass="4446">MFNVRLNRLKTGSKGHDEYTLLLVQLTKTWLLTRRRS</sequence>
<evidence type="ECO:0000313" key="1">
    <source>
        <dbReference type="EMBL" id="OXC76012.1"/>
    </source>
</evidence>